<dbReference type="OMA" id="SAYIFFY"/>
<dbReference type="GO" id="GO:0051087">
    <property type="term" value="F:protein-folding chaperone binding"/>
    <property type="evidence" value="ECO:0007669"/>
    <property type="project" value="TreeGrafter"/>
</dbReference>
<keyword evidence="2" id="KW-0472">Membrane</keyword>
<keyword evidence="1" id="KW-0143">Chaperone</keyword>
<name>A0A8S1Q415_PARPR</name>
<keyword evidence="2" id="KW-0812">Transmembrane</keyword>
<dbReference type="PROSITE" id="PS50076">
    <property type="entry name" value="DNAJ_2"/>
    <property type="match status" value="1"/>
</dbReference>
<organism evidence="4 5">
    <name type="scientific">Paramecium primaurelia</name>
    <dbReference type="NCBI Taxonomy" id="5886"/>
    <lineage>
        <taxon>Eukaryota</taxon>
        <taxon>Sar</taxon>
        <taxon>Alveolata</taxon>
        <taxon>Ciliophora</taxon>
        <taxon>Intramacronucleata</taxon>
        <taxon>Oligohymenophorea</taxon>
        <taxon>Peniculida</taxon>
        <taxon>Parameciidae</taxon>
        <taxon>Paramecium</taxon>
    </lineage>
</organism>
<dbReference type="GO" id="GO:0036503">
    <property type="term" value="P:ERAD pathway"/>
    <property type="evidence" value="ECO:0007669"/>
    <property type="project" value="TreeGrafter"/>
</dbReference>
<reference evidence="4" key="1">
    <citation type="submission" date="2021-01" db="EMBL/GenBank/DDBJ databases">
        <authorList>
            <consortium name="Genoscope - CEA"/>
            <person name="William W."/>
        </authorList>
    </citation>
    <scope>NUCLEOTIDE SEQUENCE</scope>
</reference>
<dbReference type="AlphaFoldDB" id="A0A8S1Q415"/>
<comment type="caution">
    <text evidence="4">The sequence shown here is derived from an EMBL/GenBank/DDBJ whole genome shotgun (WGS) entry which is preliminary data.</text>
</comment>
<dbReference type="GO" id="GO:0005783">
    <property type="term" value="C:endoplasmic reticulum"/>
    <property type="evidence" value="ECO:0007669"/>
    <property type="project" value="TreeGrafter"/>
</dbReference>
<dbReference type="PANTHER" id="PTHR44360:SF1">
    <property type="entry name" value="DNAJ HOMOLOG SUBFAMILY B MEMBER 9"/>
    <property type="match status" value="1"/>
</dbReference>
<dbReference type="PANTHER" id="PTHR44360">
    <property type="entry name" value="DNAJ HOMOLOG SUBFAMILY B MEMBER 9"/>
    <property type="match status" value="1"/>
</dbReference>
<dbReference type="InterPro" id="IPR051948">
    <property type="entry name" value="Hsp70_co-chaperone_J-domain"/>
</dbReference>
<evidence type="ECO:0000256" key="2">
    <source>
        <dbReference type="SAM" id="Phobius"/>
    </source>
</evidence>
<gene>
    <name evidence="4" type="ORF">PPRIM_AZ9-3.1.T1420122</name>
</gene>
<sequence>MLSYLRFFRFTSFRTDPYIILGINKDASMQQIKDAYIAMCKKYHPDLNNETDAKEKFAEIHQAYNQLKQRKFYEQVEEEFKQNYYSAQSEEECFKQIFGFYFYENPQEYYKPENAQKRADYQEMLRKYKSKNEKQSSTNQQVFHDVKINRNFNSDSIYRYSDHTFLKVLMMFTFVVSVTSAYIFFYKKSTTYAKNTITDSQILRMKTLSLIRQQKVAEEKQLKL</sequence>
<dbReference type="EMBL" id="CAJJDM010000146">
    <property type="protein sequence ID" value="CAD8110013.1"/>
    <property type="molecule type" value="Genomic_DNA"/>
</dbReference>
<evidence type="ECO:0000313" key="5">
    <source>
        <dbReference type="Proteomes" id="UP000688137"/>
    </source>
</evidence>
<protein>
    <recommendedName>
        <fullName evidence="3">J domain-containing protein</fullName>
    </recommendedName>
</protein>
<dbReference type="SMART" id="SM00271">
    <property type="entry name" value="DnaJ"/>
    <property type="match status" value="1"/>
</dbReference>
<evidence type="ECO:0000256" key="1">
    <source>
        <dbReference type="ARBA" id="ARBA00023186"/>
    </source>
</evidence>
<evidence type="ECO:0000313" key="4">
    <source>
        <dbReference type="EMBL" id="CAD8110013.1"/>
    </source>
</evidence>
<dbReference type="InterPro" id="IPR001623">
    <property type="entry name" value="DnaJ_domain"/>
</dbReference>
<dbReference type="Proteomes" id="UP000688137">
    <property type="component" value="Unassembled WGS sequence"/>
</dbReference>
<dbReference type="Pfam" id="PF00226">
    <property type="entry name" value="DnaJ"/>
    <property type="match status" value="1"/>
</dbReference>
<dbReference type="CDD" id="cd06257">
    <property type="entry name" value="DnaJ"/>
    <property type="match status" value="1"/>
</dbReference>
<keyword evidence="2" id="KW-1133">Transmembrane helix</keyword>
<keyword evidence="5" id="KW-1185">Reference proteome</keyword>
<feature type="transmembrane region" description="Helical" evidence="2">
    <location>
        <begin position="165"/>
        <end position="185"/>
    </location>
</feature>
<dbReference type="GO" id="GO:0051787">
    <property type="term" value="F:misfolded protein binding"/>
    <property type="evidence" value="ECO:0007669"/>
    <property type="project" value="TreeGrafter"/>
</dbReference>
<evidence type="ECO:0000259" key="3">
    <source>
        <dbReference type="PROSITE" id="PS50076"/>
    </source>
</evidence>
<accession>A0A8S1Q415</accession>
<feature type="domain" description="J" evidence="3">
    <location>
        <begin position="16"/>
        <end position="81"/>
    </location>
</feature>
<proteinExistence type="predicted"/>